<proteinExistence type="predicted"/>
<dbReference type="GO" id="GO:0032259">
    <property type="term" value="P:methylation"/>
    <property type="evidence" value="ECO:0007669"/>
    <property type="project" value="UniProtKB-KW"/>
</dbReference>
<gene>
    <name evidence="1" type="ORF">EIB75_05500</name>
</gene>
<dbReference type="RefSeq" id="WP_124985986.1">
    <property type="nucleotide sequence ID" value="NZ_CP034160.1"/>
</dbReference>
<dbReference type="AlphaFoldDB" id="A0A3G8ZDQ2"/>
<dbReference type="EMBL" id="CP034160">
    <property type="protein sequence ID" value="AZI54737.1"/>
    <property type="molecule type" value="Genomic_DNA"/>
</dbReference>
<protein>
    <submittedName>
        <fullName evidence="1">Methyltransferase domain-containing protein</fullName>
    </submittedName>
</protein>
<evidence type="ECO:0000313" key="2">
    <source>
        <dbReference type="Proteomes" id="UP000272316"/>
    </source>
</evidence>
<evidence type="ECO:0000313" key="1">
    <source>
        <dbReference type="EMBL" id="AZI54737.1"/>
    </source>
</evidence>
<accession>A0A3G8ZDQ2</accession>
<dbReference type="InterPro" id="IPR029063">
    <property type="entry name" value="SAM-dependent_MTases_sf"/>
</dbReference>
<dbReference type="Gene3D" id="3.40.50.150">
    <property type="entry name" value="Vaccinia Virus protein VP39"/>
    <property type="match status" value="1"/>
</dbReference>
<dbReference type="SUPFAM" id="SSF53335">
    <property type="entry name" value="S-adenosyl-L-methionine-dependent methyltransferases"/>
    <property type="match status" value="1"/>
</dbReference>
<sequence>MVYNKEFAEIDGVKIFIDDIDNYLAESYFLLFNHNKFNEAKLLNYIDQQKRKEYFKILTEAYLCNYNNVIETLSPLKPIVDTDKLLNVTTNRGNNVNMTLKDYLYLHRDWCFYDEGENQIESSVKLIKSYLPSDLQNALFLGCGVGRLSVEFSDIFQKVYSTDKSYSMIWHINKLMSEKSFEFFTPQQKNVYSLQEVAPKHTAFIPDTLKNTINQKVDFFVSDVLNLPLNEMSIDAAFSIYFTDVIALKLWFDKLNNVINKGGYFIHFGPLDYFFSDESEMLTAVEFKTFFEQNGYTTITDQILITSHLNDSNSMCFKVYRNWLFVAKKDA</sequence>
<reference evidence="2" key="1">
    <citation type="submission" date="2018-11" db="EMBL/GenBank/DDBJ databases">
        <title>Proposal to divide the Flavobacteriaceae and reorganize its genera based on Amino Acid Identity values calculated from whole genome sequences.</title>
        <authorList>
            <person name="Nicholson A.C."/>
            <person name="Gulvik C.A."/>
            <person name="Whitney A.M."/>
            <person name="Sheth M."/>
            <person name="Batra D."/>
            <person name="Pryor J."/>
            <person name="Bernardet J.-F."/>
            <person name="Hugo C."/>
            <person name="Kampfer P."/>
            <person name="Newman J.D."/>
            <person name="McQuiston J.R."/>
        </authorList>
    </citation>
    <scope>NUCLEOTIDE SEQUENCE [LARGE SCALE GENOMIC DNA]</scope>
    <source>
        <strain evidence="2">H6466</strain>
    </source>
</reference>
<dbReference type="Pfam" id="PF07942">
    <property type="entry name" value="CARME"/>
    <property type="match status" value="1"/>
</dbReference>
<dbReference type="KEGG" id="eva:EIB75_05500"/>
<dbReference type="InterPro" id="IPR012901">
    <property type="entry name" value="CARME"/>
</dbReference>
<dbReference type="Proteomes" id="UP000272316">
    <property type="component" value="Chromosome"/>
</dbReference>
<keyword evidence="1" id="KW-0808">Transferase</keyword>
<dbReference type="GO" id="GO:0008757">
    <property type="term" value="F:S-adenosylmethionine-dependent methyltransferase activity"/>
    <property type="evidence" value="ECO:0007669"/>
    <property type="project" value="InterPro"/>
</dbReference>
<keyword evidence="1" id="KW-0489">Methyltransferase</keyword>
<dbReference type="SMART" id="SM01296">
    <property type="entry name" value="N2227"/>
    <property type="match status" value="1"/>
</dbReference>
<organism evidence="1 2">
    <name type="scientific">Epilithonimonas vandammei</name>
    <dbReference type="NCBI Taxonomy" id="2487072"/>
    <lineage>
        <taxon>Bacteria</taxon>
        <taxon>Pseudomonadati</taxon>
        <taxon>Bacteroidota</taxon>
        <taxon>Flavobacteriia</taxon>
        <taxon>Flavobacteriales</taxon>
        <taxon>Weeksellaceae</taxon>
        <taxon>Chryseobacterium group</taxon>
        <taxon>Epilithonimonas</taxon>
    </lineage>
</organism>
<name>A0A3G8ZDQ2_9FLAO</name>